<organism evidence="2 3">
    <name type="scientific">Thiohalocapsa halophila</name>
    <dbReference type="NCBI Taxonomy" id="69359"/>
    <lineage>
        <taxon>Bacteria</taxon>
        <taxon>Pseudomonadati</taxon>
        <taxon>Pseudomonadota</taxon>
        <taxon>Gammaproteobacteria</taxon>
        <taxon>Chromatiales</taxon>
        <taxon>Chromatiaceae</taxon>
        <taxon>Thiohalocapsa</taxon>
    </lineage>
</organism>
<evidence type="ECO:0000313" key="2">
    <source>
        <dbReference type="EMBL" id="MBK1634086.1"/>
    </source>
</evidence>
<reference evidence="2 3" key="1">
    <citation type="journal article" date="2020" name="Microorganisms">
        <title>Osmotic Adaptation and Compatible Solute Biosynthesis of Phototrophic Bacteria as Revealed from Genome Analyses.</title>
        <authorList>
            <person name="Imhoff J.F."/>
            <person name="Rahn T."/>
            <person name="Kunzel S."/>
            <person name="Keller A."/>
            <person name="Neulinger S.C."/>
        </authorList>
    </citation>
    <scope>NUCLEOTIDE SEQUENCE [LARGE SCALE GENOMIC DNA]</scope>
    <source>
        <strain evidence="2 3">DSM 6210</strain>
    </source>
</reference>
<dbReference type="Gene3D" id="1.10.10.10">
    <property type="entry name" value="Winged helix-like DNA-binding domain superfamily/Winged helix DNA-binding domain"/>
    <property type="match status" value="1"/>
</dbReference>
<protein>
    <recommendedName>
        <fullName evidence="4">MarR family transcriptional regulator</fullName>
    </recommendedName>
</protein>
<keyword evidence="3" id="KW-1185">Reference proteome</keyword>
<feature type="compositionally biased region" description="Low complexity" evidence="1">
    <location>
        <begin position="25"/>
        <end position="43"/>
    </location>
</feature>
<accession>A0ABS1CQ79</accession>
<evidence type="ECO:0008006" key="4">
    <source>
        <dbReference type="Google" id="ProtNLM"/>
    </source>
</evidence>
<dbReference type="RefSeq" id="WP_200243945.1">
    <property type="nucleotide sequence ID" value="NZ_NRRV01000265.1"/>
</dbReference>
<comment type="caution">
    <text evidence="2">The sequence shown here is derived from an EMBL/GenBank/DDBJ whole genome shotgun (WGS) entry which is preliminary data.</text>
</comment>
<name>A0ABS1CQ79_9GAMM</name>
<gene>
    <name evidence="2" type="ORF">CKO31_25900</name>
</gene>
<evidence type="ECO:0000256" key="1">
    <source>
        <dbReference type="SAM" id="MobiDB-lite"/>
    </source>
</evidence>
<dbReference type="InterPro" id="IPR036388">
    <property type="entry name" value="WH-like_DNA-bd_sf"/>
</dbReference>
<evidence type="ECO:0000313" key="3">
    <source>
        <dbReference type="Proteomes" id="UP000748752"/>
    </source>
</evidence>
<sequence>MRAQNALACVSLTRGSRRRGGSGNPGRRAGASAGDSASRPRAGTSTAAPDKTLLAAVRQAIAAAGGSAGKADVVAAAGISDTQCNAAIAALLAAGAVTKTGAGRDTRYQLNGPG</sequence>
<dbReference type="EMBL" id="NRRV01000265">
    <property type="protein sequence ID" value="MBK1634086.1"/>
    <property type="molecule type" value="Genomic_DNA"/>
</dbReference>
<proteinExistence type="predicted"/>
<dbReference type="Proteomes" id="UP000748752">
    <property type="component" value="Unassembled WGS sequence"/>
</dbReference>
<feature type="region of interest" description="Disordered" evidence="1">
    <location>
        <begin position="12"/>
        <end position="50"/>
    </location>
</feature>